<dbReference type="InterPro" id="IPR013563">
    <property type="entry name" value="Oligopep_ABC_C"/>
</dbReference>
<dbReference type="SMART" id="SM00382">
    <property type="entry name" value="AAA"/>
    <property type="match status" value="1"/>
</dbReference>
<dbReference type="Pfam" id="PF00005">
    <property type="entry name" value="ABC_tran"/>
    <property type="match status" value="1"/>
</dbReference>
<dbReference type="InterPro" id="IPR050388">
    <property type="entry name" value="ABC_Ni/Peptide_Import"/>
</dbReference>
<comment type="subcellular location">
    <subcellularLocation>
        <location evidence="1">Cell membrane</location>
        <topology evidence="1">Peripheral membrane protein</topology>
    </subcellularLocation>
</comment>
<proteinExistence type="inferred from homology"/>
<keyword evidence="6 9" id="KW-0067">ATP-binding</keyword>
<dbReference type="AlphaFoldDB" id="A0A318RHW8"/>
<comment type="caution">
    <text evidence="9">The sequence shown here is derived from an EMBL/GenBank/DDBJ whole genome shotgun (WGS) entry which is preliminary data.</text>
</comment>
<dbReference type="InterPro" id="IPR003593">
    <property type="entry name" value="AAA+_ATPase"/>
</dbReference>
<dbReference type="InterPro" id="IPR027417">
    <property type="entry name" value="P-loop_NTPase"/>
</dbReference>
<dbReference type="EMBL" id="QJSP01000013">
    <property type="protein sequence ID" value="PYE14361.1"/>
    <property type="molecule type" value="Genomic_DNA"/>
</dbReference>
<evidence type="ECO:0000259" key="8">
    <source>
        <dbReference type="PROSITE" id="PS50893"/>
    </source>
</evidence>
<keyword evidence="10" id="KW-1185">Reference proteome</keyword>
<keyword evidence="7" id="KW-0472">Membrane</keyword>
<dbReference type="PROSITE" id="PS50893">
    <property type="entry name" value="ABC_TRANSPORTER_2"/>
    <property type="match status" value="1"/>
</dbReference>
<evidence type="ECO:0000256" key="7">
    <source>
        <dbReference type="ARBA" id="ARBA00023136"/>
    </source>
</evidence>
<dbReference type="Pfam" id="PF08352">
    <property type="entry name" value="oligo_HPY"/>
    <property type="match status" value="1"/>
</dbReference>
<dbReference type="GO" id="GO:0016887">
    <property type="term" value="F:ATP hydrolysis activity"/>
    <property type="evidence" value="ECO:0007669"/>
    <property type="project" value="InterPro"/>
</dbReference>
<name>A0A318RHW8_WILLI</name>
<dbReference type="FunFam" id="3.40.50.300:FF:000016">
    <property type="entry name" value="Oligopeptide ABC transporter ATP-binding component"/>
    <property type="match status" value="1"/>
</dbReference>
<sequence>MNVSTTKSVSPADELSQRDGPILSVHNLRVWFDTPRGMVRAVDGVDFDLSRGRTLGIVGESGSGKSVLSRAIMNILAPSAVIQPGSRVEIEGRDTASLSKSEARAMWGSRVAMVFQDPMTALTPVLTIGRQLTETLRRHTGLTKREALNRAEELLEWVGIPEPHKRLSQYPHNLSGGMRQRVVIALAIACSPDLLIADEPTTALDVTVQHQVLTLLARLRSEQGMAMILITHDLGVVAGRTDEIAVMYAGRVVEHAPTQTLFSEMRHPYTRALIESIPKLSDPSHTRLQAIPGRPPTVIDPPPGCAFAPRCPHSRPRCLTETPELSSDPRSAPEHRFACFYPVGTADGSAALAENLTLGETAGGLPMTTKEL</sequence>
<evidence type="ECO:0000313" key="10">
    <source>
        <dbReference type="Proteomes" id="UP000247591"/>
    </source>
</evidence>
<dbReference type="PANTHER" id="PTHR43297">
    <property type="entry name" value="OLIGOPEPTIDE TRANSPORT ATP-BINDING PROTEIN APPD"/>
    <property type="match status" value="1"/>
</dbReference>
<keyword evidence="5" id="KW-0547">Nucleotide-binding</keyword>
<evidence type="ECO:0000256" key="4">
    <source>
        <dbReference type="ARBA" id="ARBA00022475"/>
    </source>
</evidence>
<dbReference type="SUPFAM" id="SSF52540">
    <property type="entry name" value="P-loop containing nucleoside triphosphate hydrolases"/>
    <property type="match status" value="1"/>
</dbReference>
<evidence type="ECO:0000256" key="2">
    <source>
        <dbReference type="ARBA" id="ARBA00005417"/>
    </source>
</evidence>
<evidence type="ECO:0000256" key="3">
    <source>
        <dbReference type="ARBA" id="ARBA00022448"/>
    </source>
</evidence>
<organism evidence="9 10">
    <name type="scientific">Williamsia limnetica</name>
    <dbReference type="NCBI Taxonomy" id="882452"/>
    <lineage>
        <taxon>Bacteria</taxon>
        <taxon>Bacillati</taxon>
        <taxon>Actinomycetota</taxon>
        <taxon>Actinomycetes</taxon>
        <taxon>Mycobacteriales</taxon>
        <taxon>Nocardiaceae</taxon>
        <taxon>Williamsia</taxon>
    </lineage>
</organism>
<keyword evidence="3" id="KW-0813">Transport</keyword>
<dbReference type="PANTHER" id="PTHR43297:SF2">
    <property type="entry name" value="DIPEPTIDE TRANSPORT ATP-BINDING PROTEIN DPPD"/>
    <property type="match status" value="1"/>
</dbReference>
<dbReference type="InterPro" id="IPR003439">
    <property type="entry name" value="ABC_transporter-like_ATP-bd"/>
</dbReference>
<dbReference type="GO" id="GO:0005886">
    <property type="term" value="C:plasma membrane"/>
    <property type="evidence" value="ECO:0007669"/>
    <property type="project" value="UniProtKB-SubCell"/>
</dbReference>
<protein>
    <submittedName>
        <fullName evidence="9">Peptide/nickel transport system ATP-binding protein</fullName>
    </submittedName>
</protein>
<dbReference type="Gene3D" id="3.40.50.300">
    <property type="entry name" value="P-loop containing nucleotide triphosphate hydrolases"/>
    <property type="match status" value="1"/>
</dbReference>
<keyword evidence="4" id="KW-1003">Cell membrane</keyword>
<gene>
    <name evidence="9" type="ORF">DFR67_113155</name>
</gene>
<dbReference type="Proteomes" id="UP000247591">
    <property type="component" value="Unassembled WGS sequence"/>
</dbReference>
<evidence type="ECO:0000256" key="6">
    <source>
        <dbReference type="ARBA" id="ARBA00022840"/>
    </source>
</evidence>
<evidence type="ECO:0000256" key="1">
    <source>
        <dbReference type="ARBA" id="ARBA00004202"/>
    </source>
</evidence>
<comment type="similarity">
    <text evidence="2">Belongs to the ABC transporter superfamily.</text>
</comment>
<accession>A0A318RHW8</accession>
<dbReference type="NCBIfam" id="TIGR01727">
    <property type="entry name" value="oligo_HPY"/>
    <property type="match status" value="1"/>
</dbReference>
<evidence type="ECO:0000256" key="5">
    <source>
        <dbReference type="ARBA" id="ARBA00022741"/>
    </source>
</evidence>
<dbReference type="GO" id="GO:0015833">
    <property type="term" value="P:peptide transport"/>
    <property type="evidence" value="ECO:0007669"/>
    <property type="project" value="InterPro"/>
</dbReference>
<dbReference type="GO" id="GO:0005524">
    <property type="term" value="F:ATP binding"/>
    <property type="evidence" value="ECO:0007669"/>
    <property type="project" value="UniProtKB-KW"/>
</dbReference>
<evidence type="ECO:0000313" key="9">
    <source>
        <dbReference type="EMBL" id="PYE14361.1"/>
    </source>
</evidence>
<reference evidence="9 10" key="1">
    <citation type="submission" date="2018-06" db="EMBL/GenBank/DDBJ databases">
        <title>Genomic Encyclopedia of Type Strains, Phase IV (KMG-IV): sequencing the most valuable type-strain genomes for metagenomic binning, comparative biology and taxonomic classification.</title>
        <authorList>
            <person name="Goeker M."/>
        </authorList>
    </citation>
    <scope>NUCLEOTIDE SEQUENCE [LARGE SCALE GENOMIC DNA]</scope>
    <source>
        <strain evidence="9 10">DSM 45521</strain>
    </source>
</reference>
<feature type="domain" description="ABC transporter" evidence="8">
    <location>
        <begin position="25"/>
        <end position="274"/>
    </location>
</feature>
<dbReference type="CDD" id="cd03257">
    <property type="entry name" value="ABC_NikE_OppD_transporters"/>
    <property type="match status" value="1"/>
</dbReference>
<dbReference type="PROSITE" id="PS00211">
    <property type="entry name" value="ABC_TRANSPORTER_1"/>
    <property type="match status" value="1"/>
</dbReference>
<dbReference type="InterPro" id="IPR017871">
    <property type="entry name" value="ABC_transporter-like_CS"/>
</dbReference>